<dbReference type="EMBL" id="OU963862">
    <property type="protein sequence ID" value="CAH0381065.1"/>
    <property type="molecule type" value="Genomic_DNA"/>
</dbReference>
<gene>
    <name evidence="2" type="ORF">BEMITA_LOCUS750</name>
</gene>
<protein>
    <recommendedName>
        <fullName evidence="1">AAA-ATPase-like domain-containing protein</fullName>
    </recommendedName>
</protein>
<sequence>MKLSIEIEFLISVVSAIKVTGHAESKNKKEQAVESEKSANTVVKTSEFTEILGSRQFVDKSLFLRWFISEGKDLYITGPSGLGKSTLLSMMRTFFTAQFHNDGTYTDPKTTKTRDFFKAPSRFDGTQTALKIYQHEDFFEKHFQRYCVIFVNLHPLKFIHDISSFEARLLEIVGTVFKSFKIPDRPNCREIKSLVDVYENMGLSLSEFDMRRVEHVSQFLNGLWSCFNKKCIVLIDEYDAILHALMSSNVTKTDSGLVFWEVHKVVEALTKHQAVLRALCVGVLNLGGAVASLADHIPHVHFFADERIPRYFGFSDSEVGTLLGSYGMASDRDSIVEFYSGYRVMSPRIGRVLNAASILSCIENKGVSDGYFKVSGRDSTFDVLFSEPVFGEKILLSVMENAEIDIALERTGVGVNRILDLSRQIRENAEFAASFRLTDSGMDYVFQYLLESGYFTIARGLELLNTTRATPRSVRIKIMPANLETKHILYRTLFASQFPLYSYRITPENIDVLGAALNNLSEASLREVMKSVREFSQGKSAEGTHLRFPVHCVNRLMSSGKVKIVEYENAIEENGKVVALALVNLKNEGVVIQLERNETSIDTLSRMVREKYGSVFHIGKFAKVSIERRVLVALRCTCVDQCDMCFTLDSRSISNATCATYPENESLEKNLYLRKTEIL</sequence>
<accession>A0A9N9ZX70</accession>
<proteinExistence type="predicted"/>
<reference evidence="2" key="1">
    <citation type="submission" date="2021-12" db="EMBL/GenBank/DDBJ databases">
        <authorList>
            <person name="King R."/>
        </authorList>
    </citation>
    <scope>NUCLEOTIDE SEQUENCE</scope>
</reference>
<keyword evidence="3" id="KW-1185">Reference proteome</keyword>
<dbReference type="Proteomes" id="UP001152759">
    <property type="component" value="Chromosome 1"/>
</dbReference>
<dbReference type="InterPro" id="IPR027417">
    <property type="entry name" value="P-loop_NTPase"/>
</dbReference>
<dbReference type="Pfam" id="PF09820">
    <property type="entry name" value="AAA-ATPase_like"/>
    <property type="match status" value="1"/>
</dbReference>
<evidence type="ECO:0000313" key="3">
    <source>
        <dbReference type="Proteomes" id="UP001152759"/>
    </source>
</evidence>
<feature type="domain" description="AAA-ATPase-like" evidence="1">
    <location>
        <begin position="47"/>
        <end position="285"/>
    </location>
</feature>
<evidence type="ECO:0000259" key="1">
    <source>
        <dbReference type="Pfam" id="PF09820"/>
    </source>
</evidence>
<dbReference type="KEGG" id="btab:109041338"/>
<name>A0A9N9ZX70_BEMTA</name>
<dbReference type="AlphaFoldDB" id="A0A9N9ZX70"/>
<organism evidence="2 3">
    <name type="scientific">Bemisia tabaci</name>
    <name type="common">Sweetpotato whitefly</name>
    <name type="synonym">Aleurodes tabaci</name>
    <dbReference type="NCBI Taxonomy" id="7038"/>
    <lineage>
        <taxon>Eukaryota</taxon>
        <taxon>Metazoa</taxon>
        <taxon>Ecdysozoa</taxon>
        <taxon>Arthropoda</taxon>
        <taxon>Hexapoda</taxon>
        <taxon>Insecta</taxon>
        <taxon>Pterygota</taxon>
        <taxon>Neoptera</taxon>
        <taxon>Paraneoptera</taxon>
        <taxon>Hemiptera</taxon>
        <taxon>Sternorrhyncha</taxon>
        <taxon>Aleyrodoidea</taxon>
        <taxon>Aleyrodidae</taxon>
        <taxon>Aleyrodinae</taxon>
        <taxon>Bemisia</taxon>
    </lineage>
</organism>
<evidence type="ECO:0000313" key="2">
    <source>
        <dbReference type="EMBL" id="CAH0381065.1"/>
    </source>
</evidence>
<dbReference type="SUPFAM" id="SSF52540">
    <property type="entry name" value="P-loop containing nucleoside triphosphate hydrolases"/>
    <property type="match status" value="1"/>
</dbReference>
<dbReference type="InterPro" id="IPR018631">
    <property type="entry name" value="AAA-ATPase-like_dom"/>
</dbReference>
<dbReference type="PANTHER" id="PTHR34825">
    <property type="entry name" value="CONSERVED PROTEIN, WITH A WEAK D-GALACTARATE DEHYDRATASE/ALTRONATE HYDROLASE DOMAIN"/>
    <property type="match status" value="1"/>
</dbReference>
<dbReference type="PANTHER" id="PTHR34825:SF1">
    <property type="entry name" value="AAA-ATPASE-LIKE DOMAIN-CONTAINING PROTEIN"/>
    <property type="match status" value="1"/>
</dbReference>